<proteinExistence type="predicted"/>
<evidence type="ECO:0000313" key="3">
    <source>
        <dbReference type="Proteomes" id="UP000054624"/>
    </source>
</evidence>
<dbReference type="Proteomes" id="UP000054624">
    <property type="component" value="Unassembled WGS sequence"/>
</dbReference>
<feature type="transmembrane region" description="Helical" evidence="1">
    <location>
        <begin position="81"/>
        <end position="107"/>
    </location>
</feature>
<dbReference type="OrthoDB" id="8757136at2"/>
<organism evidence="2 3">
    <name type="scientific">Caballeronia temeraria</name>
    <dbReference type="NCBI Taxonomy" id="1777137"/>
    <lineage>
        <taxon>Bacteria</taxon>
        <taxon>Pseudomonadati</taxon>
        <taxon>Pseudomonadota</taxon>
        <taxon>Betaproteobacteria</taxon>
        <taxon>Burkholderiales</taxon>
        <taxon>Burkholderiaceae</taxon>
        <taxon>Caballeronia</taxon>
    </lineage>
</organism>
<gene>
    <name evidence="2" type="ORF">AWB76_02310</name>
</gene>
<feature type="transmembrane region" description="Helical" evidence="1">
    <location>
        <begin position="35"/>
        <end position="56"/>
    </location>
</feature>
<dbReference type="AlphaFoldDB" id="A0A158AFQ3"/>
<keyword evidence="1" id="KW-0812">Transmembrane</keyword>
<name>A0A158AFQ3_9BURK</name>
<sequence>MKTWLALLGAPSILLTCLSVNYALLAPACRLSNHTLLDGVSGASLVVCVLATLLAWQRWRDARRAHPVLTNDASDLPARPAFVAAVATGVGALSVLAVIAISIPQWILPVC</sequence>
<accession>A0A158AFQ3</accession>
<reference evidence="3" key="1">
    <citation type="submission" date="2016-01" db="EMBL/GenBank/DDBJ databases">
        <authorList>
            <person name="Peeters Charlotte."/>
        </authorList>
    </citation>
    <scope>NUCLEOTIDE SEQUENCE [LARGE SCALE GENOMIC DNA]</scope>
</reference>
<dbReference type="STRING" id="1777137.AWB76_02310"/>
<protein>
    <submittedName>
        <fullName evidence="2">Uncharacterized protein</fullName>
    </submittedName>
</protein>
<dbReference type="RefSeq" id="WP_061160240.1">
    <property type="nucleotide sequence ID" value="NZ_FCOI02000006.1"/>
</dbReference>
<keyword evidence="1" id="KW-1133">Transmembrane helix</keyword>
<keyword evidence="1" id="KW-0472">Membrane</keyword>
<evidence type="ECO:0000313" key="2">
    <source>
        <dbReference type="EMBL" id="SAK56535.1"/>
    </source>
</evidence>
<keyword evidence="3" id="KW-1185">Reference proteome</keyword>
<evidence type="ECO:0000256" key="1">
    <source>
        <dbReference type="SAM" id="Phobius"/>
    </source>
</evidence>
<dbReference type="EMBL" id="FCOI02000006">
    <property type="protein sequence ID" value="SAK56535.1"/>
    <property type="molecule type" value="Genomic_DNA"/>
</dbReference>